<dbReference type="InterPro" id="IPR012347">
    <property type="entry name" value="Ferritin-like"/>
</dbReference>
<dbReference type="AlphaFoldDB" id="A0A402CQ42"/>
<protein>
    <submittedName>
        <fullName evidence="1">Uncharacterized protein</fullName>
    </submittedName>
</protein>
<sequence>MAEDVKGQLLRYLNDAHAAEDGGIASLKDIAAEATDSDLKTAINEHIAVSQSQADRLKARILALGGDKAEGKSLVNTIIGKGSNLLNAFHNNEDKQTQDLIKAYSLEHFEIGMYTSLKTFADAIGDHETAQLADTILGEEQLAGERLLRLIPQVAKAAIPQGAVTSANI</sequence>
<evidence type="ECO:0000313" key="2">
    <source>
        <dbReference type="Proteomes" id="UP000287394"/>
    </source>
</evidence>
<dbReference type="InterPro" id="IPR047114">
    <property type="entry name" value="YciF"/>
</dbReference>
<name>A0A402CQ42_9BACT</name>
<dbReference type="Pfam" id="PF05974">
    <property type="entry name" value="DUF892"/>
    <property type="match status" value="1"/>
</dbReference>
<dbReference type="InterPro" id="IPR009078">
    <property type="entry name" value="Ferritin-like_SF"/>
</dbReference>
<organism evidence="1 2">
    <name type="scientific">Capsulimonas corticalis</name>
    <dbReference type="NCBI Taxonomy" id="2219043"/>
    <lineage>
        <taxon>Bacteria</taxon>
        <taxon>Bacillati</taxon>
        <taxon>Armatimonadota</taxon>
        <taxon>Armatimonadia</taxon>
        <taxon>Capsulimonadales</taxon>
        <taxon>Capsulimonadaceae</taxon>
        <taxon>Capsulimonas</taxon>
    </lineage>
</organism>
<keyword evidence="2" id="KW-1185">Reference proteome</keyword>
<dbReference type="KEGG" id="ccot:CCAX7_49110"/>
<dbReference type="RefSeq" id="WP_165863909.1">
    <property type="nucleotide sequence ID" value="NZ_AP025739.1"/>
</dbReference>
<dbReference type="Gene3D" id="1.20.1260.10">
    <property type="match status" value="1"/>
</dbReference>
<reference evidence="1 2" key="1">
    <citation type="journal article" date="2019" name="Int. J. Syst. Evol. Microbiol.">
        <title>Capsulimonas corticalis gen. nov., sp. nov., an aerobic capsulated bacterium, of a novel bacterial order, Capsulimonadales ord. nov., of the class Armatimonadia of the phylum Armatimonadetes.</title>
        <authorList>
            <person name="Li J."/>
            <person name="Kudo C."/>
            <person name="Tonouchi A."/>
        </authorList>
    </citation>
    <scope>NUCLEOTIDE SEQUENCE [LARGE SCALE GENOMIC DNA]</scope>
    <source>
        <strain evidence="1 2">AX-7</strain>
    </source>
</reference>
<dbReference type="PANTHER" id="PTHR30565:SF9">
    <property type="entry name" value="PROTEIN YCIF"/>
    <property type="match status" value="1"/>
</dbReference>
<evidence type="ECO:0000313" key="1">
    <source>
        <dbReference type="EMBL" id="BDI32860.1"/>
    </source>
</evidence>
<accession>A0A402CQ42</accession>
<dbReference type="EMBL" id="AP025739">
    <property type="protein sequence ID" value="BDI32860.1"/>
    <property type="molecule type" value="Genomic_DNA"/>
</dbReference>
<dbReference type="PANTHER" id="PTHR30565">
    <property type="entry name" value="PROTEIN YCIF"/>
    <property type="match status" value="1"/>
</dbReference>
<dbReference type="InterPro" id="IPR010287">
    <property type="entry name" value="DUF892_YciF-like"/>
</dbReference>
<proteinExistence type="predicted"/>
<dbReference type="Proteomes" id="UP000287394">
    <property type="component" value="Chromosome"/>
</dbReference>
<gene>
    <name evidence="1" type="ORF">CCAX7_49110</name>
</gene>
<dbReference type="SUPFAM" id="SSF47240">
    <property type="entry name" value="Ferritin-like"/>
    <property type="match status" value="1"/>
</dbReference>